<keyword evidence="2" id="KW-1185">Reference proteome</keyword>
<comment type="caution">
    <text evidence="1">The sequence shown here is derived from an EMBL/GenBank/DDBJ whole genome shotgun (WGS) entry which is preliminary data.</text>
</comment>
<proteinExistence type="predicted"/>
<dbReference type="SUPFAM" id="SSF53474">
    <property type="entry name" value="alpha/beta-Hydrolases"/>
    <property type="match status" value="1"/>
</dbReference>
<protein>
    <submittedName>
        <fullName evidence="1">Uncharacterized protein</fullName>
    </submittedName>
</protein>
<dbReference type="EMBL" id="JARLKZ010000023">
    <property type="protein sequence ID" value="MEC0243313.1"/>
    <property type="molecule type" value="Genomic_DNA"/>
</dbReference>
<sequence length="128" mass="14846">MVAPQPLSVRATLEQSLALIGIPADRIDDLEERIRLYNSFKLDDMSPVEAAKSVKIPTFLYQVHDDVMTRPSDIQAMFDNIPIEEKKLFWIKGTSRRWDGYTYFAKDPSQMLDWFNTYMSFGWKMGTG</sequence>
<evidence type="ECO:0000313" key="2">
    <source>
        <dbReference type="Proteomes" id="UP001344632"/>
    </source>
</evidence>
<reference evidence="1 2" key="1">
    <citation type="submission" date="2023-03" db="EMBL/GenBank/DDBJ databases">
        <title>Bacillus Genome Sequencing.</title>
        <authorList>
            <person name="Dunlap C."/>
        </authorList>
    </citation>
    <scope>NUCLEOTIDE SEQUENCE [LARGE SCALE GENOMIC DNA]</scope>
    <source>
        <strain evidence="1 2">BD-525</strain>
    </source>
</reference>
<gene>
    <name evidence="1" type="ORF">P4H66_26210</name>
</gene>
<dbReference type="InterPro" id="IPR029058">
    <property type="entry name" value="AB_hydrolase_fold"/>
</dbReference>
<dbReference type="RefSeq" id="WP_326091034.1">
    <property type="nucleotide sequence ID" value="NZ_JARLKZ010000023.1"/>
</dbReference>
<accession>A0ABU6GV99</accession>
<dbReference type="Proteomes" id="UP001344632">
    <property type="component" value="Unassembled WGS sequence"/>
</dbReference>
<name>A0ABU6GV99_9BACL</name>
<dbReference type="Gene3D" id="3.40.50.1820">
    <property type="entry name" value="alpha/beta hydrolase"/>
    <property type="match status" value="1"/>
</dbReference>
<organism evidence="1 2">
    <name type="scientific">Paenibacillus dokdonensis</name>
    <dbReference type="NCBI Taxonomy" id="2567944"/>
    <lineage>
        <taxon>Bacteria</taxon>
        <taxon>Bacillati</taxon>
        <taxon>Bacillota</taxon>
        <taxon>Bacilli</taxon>
        <taxon>Bacillales</taxon>
        <taxon>Paenibacillaceae</taxon>
        <taxon>Paenibacillus</taxon>
    </lineage>
</organism>
<evidence type="ECO:0000313" key="1">
    <source>
        <dbReference type="EMBL" id="MEC0243313.1"/>
    </source>
</evidence>